<keyword evidence="5 6" id="KW-0472">Membrane</keyword>
<evidence type="ECO:0000256" key="4">
    <source>
        <dbReference type="ARBA" id="ARBA00022989"/>
    </source>
</evidence>
<comment type="caution">
    <text evidence="8">The sequence shown here is derived from an EMBL/GenBank/DDBJ whole genome shotgun (WGS) entry which is preliminary data.</text>
</comment>
<feature type="transmembrane region" description="Helical" evidence="6">
    <location>
        <begin position="238"/>
        <end position="258"/>
    </location>
</feature>
<dbReference type="CDD" id="cd17321">
    <property type="entry name" value="MFS_MMR_MDR_like"/>
    <property type="match status" value="1"/>
</dbReference>
<feature type="transmembrane region" description="Helical" evidence="6">
    <location>
        <begin position="308"/>
        <end position="330"/>
    </location>
</feature>
<feature type="transmembrane region" description="Helical" evidence="6">
    <location>
        <begin position="396"/>
        <end position="413"/>
    </location>
</feature>
<keyword evidence="3 6" id="KW-0812">Transmembrane</keyword>
<evidence type="ECO:0000256" key="3">
    <source>
        <dbReference type="ARBA" id="ARBA00022692"/>
    </source>
</evidence>
<proteinExistence type="predicted"/>
<feature type="transmembrane region" description="Helical" evidence="6">
    <location>
        <begin position="207"/>
        <end position="226"/>
    </location>
</feature>
<dbReference type="PRINTS" id="PR01036">
    <property type="entry name" value="TCRTETB"/>
</dbReference>
<dbReference type="InterPro" id="IPR036259">
    <property type="entry name" value="MFS_trans_sf"/>
</dbReference>
<keyword evidence="4 6" id="KW-1133">Transmembrane helix</keyword>
<dbReference type="GO" id="GO:0016020">
    <property type="term" value="C:membrane"/>
    <property type="evidence" value="ECO:0007669"/>
    <property type="project" value="UniProtKB-SubCell"/>
</dbReference>
<dbReference type="InterPro" id="IPR020846">
    <property type="entry name" value="MFS_dom"/>
</dbReference>
<dbReference type="InterPro" id="IPR011701">
    <property type="entry name" value="MFS"/>
</dbReference>
<dbReference type="SUPFAM" id="SSF103473">
    <property type="entry name" value="MFS general substrate transporter"/>
    <property type="match status" value="1"/>
</dbReference>
<feature type="transmembrane region" description="Helical" evidence="6">
    <location>
        <begin position="118"/>
        <end position="141"/>
    </location>
</feature>
<feature type="transmembrane region" description="Helical" evidence="6">
    <location>
        <begin position="342"/>
        <end position="360"/>
    </location>
</feature>
<feature type="transmembrane region" description="Helical" evidence="6">
    <location>
        <begin position="264"/>
        <end position="287"/>
    </location>
</feature>
<evidence type="ECO:0000256" key="2">
    <source>
        <dbReference type="ARBA" id="ARBA00022448"/>
    </source>
</evidence>
<dbReference type="EMBL" id="WUEY01000005">
    <property type="protein sequence ID" value="NEI70631.1"/>
    <property type="molecule type" value="Genomic_DNA"/>
</dbReference>
<dbReference type="PANTHER" id="PTHR42718:SF9">
    <property type="entry name" value="MAJOR FACILITATOR SUPERFAMILY MULTIDRUG TRANSPORTER MFSC"/>
    <property type="match status" value="1"/>
</dbReference>
<evidence type="ECO:0000313" key="8">
    <source>
        <dbReference type="EMBL" id="NEI70631.1"/>
    </source>
</evidence>
<feature type="transmembrane region" description="Helical" evidence="6">
    <location>
        <begin position="147"/>
        <end position="165"/>
    </location>
</feature>
<keyword evidence="2" id="KW-0813">Transport</keyword>
<dbReference type="Gene3D" id="1.20.1250.20">
    <property type="entry name" value="MFS general substrate transporter like domains"/>
    <property type="match status" value="1"/>
</dbReference>
<sequence length="512" mass="52781">MLRVPPFQPRSYLSAGTYQTSPEMEFMLKPVIEKPDKSGSGRIKAAPSVHWALASLSLSMLMPSLDTSIANVGLPTLAQAFGASFQQMQWVVLAYLLAITALIVSVGRLGDIFGRRRLLLIGIALFTLASLFCGVAPTLWLLLAARALQGLGAAMMMALTVAMVGETVPKERTGSAMGLLGTMSAIGTTLGPSLGGILIAWYGWETIFLVNVPLGIVNFLLAARFLPADRADRKVAQGRPDAIGTLLLAMTLATYALAMTTGHGSFGAVNIGLLLAAAFGAALFAVAETKVKSPLLRLSMFRDPSLSASLAMSTLVSTVIMATLVVGPFYLSRALGFDAAHVGAIMSAGPLVSALTGVPAGRIVDRFGAHRMAATGLIGMIAGLLLMAALQGSFAAAGYIGPLVIVTASYATFQAANNTTIMSNVTPERRGVISGMLSLSRNLGLITGASVMGAVFTLGSGTTDITTARPEAIATGMQIAFTVGALLIAVTLAIALAGFAGAKRASLSKGSL</sequence>
<gene>
    <name evidence="8" type="ORF">GR212_13695</name>
</gene>
<accession>A0A6L9U5C0</accession>
<evidence type="ECO:0000256" key="5">
    <source>
        <dbReference type="ARBA" id="ARBA00023136"/>
    </source>
</evidence>
<feature type="transmembrane region" description="Helical" evidence="6">
    <location>
        <begin position="479"/>
        <end position="502"/>
    </location>
</feature>
<evidence type="ECO:0000259" key="7">
    <source>
        <dbReference type="PROSITE" id="PS50850"/>
    </source>
</evidence>
<evidence type="ECO:0000313" key="9">
    <source>
        <dbReference type="Proteomes" id="UP000483035"/>
    </source>
</evidence>
<dbReference type="Proteomes" id="UP000483035">
    <property type="component" value="Unassembled WGS sequence"/>
</dbReference>
<organism evidence="8 9">
    <name type="scientific">Rhizobium lusitanum</name>
    <dbReference type="NCBI Taxonomy" id="293958"/>
    <lineage>
        <taxon>Bacteria</taxon>
        <taxon>Pseudomonadati</taxon>
        <taxon>Pseudomonadota</taxon>
        <taxon>Alphaproteobacteria</taxon>
        <taxon>Hyphomicrobiales</taxon>
        <taxon>Rhizobiaceae</taxon>
        <taxon>Rhizobium/Agrobacterium group</taxon>
        <taxon>Rhizobium</taxon>
    </lineage>
</organism>
<feature type="transmembrane region" description="Helical" evidence="6">
    <location>
        <begin position="439"/>
        <end position="459"/>
    </location>
</feature>
<feature type="transmembrane region" description="Helical" evidence="6">
    <location>
        <begin position="372"/>
        <end position="390"/>
    </location>
</feature>
<protein>
    <submittedName>
        <fullName evidence="8">MFS transporter</fullName>
    </submittedName>
</protein>
<feature type="transmembrane region" description="Helical" evidence="6">
    <location>
        <begin position="177"/>
        <end position="201"/>
    </location>
</feature>
<feature type="domain" description="Major facilitator superfamily (MFS) profile" evidence="7">
    <location>
        <begin position="52"/>
        <end position="503"/>
    </location>
</feature>
<dbReference type="PROSITE" id="PS50850">
    <property type="entry name" value="MFS"/>
    <property type="match status" value="1"/>
</dbReference>
<evidence type="ECO:0000256" key="6">
    <source>
        <dbReference type="SAM" id="Phobius"/>
    </source>
</evidence>
<evidence type="ECO:0000256" key="1">
    <source>
        <dbReference type="ARBA" id="ARBA00004141"/>
    </source>
</evidence>
<dbReference type="PANTHER" id="PTHR42718">
    <property type="entry name" value="MAJOR FACILITATOR SUPERFAMILY MULTIDRUG TRANSPORTER MFSC"/>
    <property type="match status" value="1"/>
</dbReference>
<comment type="subcellular location">
    <subcellularLocation>
        <location evidence="1">Membrane</location>
        <topology evidence="1">Multi-pass membrane protein</topology>
    </subcellularLocation>
</comment>
<dbReference type="Pfam" id="PF07690">
    <property type="entry name" value="MFS_1"/>
    <property type="match status" value="1"/>
</dbReference>
<name>A0A6L9U5C0_9HYPH</name>
<dbReference type="Gene3D" id="1.20.1720.10">
    <property type="entry name" value="Multidrug resistance protein D"/>
    <property type="match status" value="1"/>
</dbReference>
<feature type="transmembrane region" description="Helical" evidence="6">
    <location>
        <begin position="88"/>
        <end position="106"/>
    </location>
</feature>
<dbReference type="GO" id="GO:0022857">
    <property type="term" value="F:transmembrane transporter activity"/>
    <property type="evidence" value="ECO:0007669"/>
    <property type="project" value="InterPro"/>
</dbReference>
<reference evidence="8 9" key="1">
    <citation type="submission" date="2019-12" db="EMBL/GenBank/DDBJ databases">
        <title>Rhizobium genotypes associated with high levels of biological nitrogen fixation by grain legumes in a temperate-maritime cropping system.</title>
        <authorList>
            <person name="Maluk M."/>
            <person name="Francesc Ferrando Molina F."/>
            <person name="Lopez Del Egido L."/>
            <person name="Lafos M."/>
            <person name="Langarica-Fuentes A."/>
            <person name="Gebre Yohannes G."/>
            <person name="Young M.W."/>
            <person name="Martin P."/>
            <person name="Gantlett R."/>
            <person name="Kenicer G."/>
            <person name="Hawes C."/>
            <person name="Begg G.S."/>
            <person name="Quilliam R.S."/>
            <person name="Squire G.R."/>
            <person name="Poole P.S."/>
            <person name="Young P.W."/>
            <person name="Iannetta P.M."/>
            <person name="James E.K."/>
        </authorList>
    </citation>
    <scope>NUCLEOTIDE SEQUENCE [LARGE SCALE GENOMIC DNA]</scope>
    <source>
        <strain evidence="8 9">JHI1118</strain>
    </source>
</reference>
<dbReference type="AlphaFoldDB" id="A0A6L9U5C0"/>